<feature type="binding site" evidence="5">
    <location>
        <position position="75"/>
    </location>
    <ligand>
        <name>ATP</name>
        <dbReference type="ChEBI" id="CHEBI:30616"/>
    </ligand>
</feature>
<dbReference type="CDD" id="cd14014">
    <property type="entry name" value="STKc_PknB_like"/>
    <property type="match status" value="1"/>
</dbReference>
<dbReference type="Gene3D" id="1.10.510.10">
    <property type="entry name" value="Transferase(Phosphotransferase) domain 1"/>
    <property type="match status" value="1"/>
</dbReference>
<dbReference type="Gene3D" id="3.30.200.20">
    <property type="entry name" value="Phosphorylase Kinase, domain 1"/>
    <property type="match status" value="1"/>
</dbReference>
<dbReference type="PROSITE" id="PS50011">
    <property type="entry name" value="PROTEIN_KINASE_DOM"/>
    <property type="match status" value="1"/>
</dbReference>
<dbReference type="GO" id="GO:0005524">
    <property type="term" value="F:ATP binding"/>
    <property type="evidence" value="ECO:0007669"/>
    <property type="project" value="UniProtKB-UniRule"/>
</dbReference>
<feature type="compositionally biased region" description="Basic residues" evidence="6">
    <location>
        <begin position="421"/>
        <end position="430"/>
    </location>
</feature>
<keyword evidence="7" id="KW-1133">Transmembrane helix</keyword>
<keyword evidence="7" id="KW-0472">Membrane</keyword>
<dbReference type="PANTHER" id="PTHR43289">
    <property type="entry name" value="MITOGEN-ACTIVATED PROTEIN KINASE KINASE KINASE 20-RELATED"/>
    <property type="match status" value="1"/>
</dbReference>
<dbReference type="SUPFAM" id="SSF56112">
    <property type="entry name" value="Protein kinase-like (PK-like)"/>
    <property type="match status" value="1"/>
</dbReference>
<dbReference type="InterPro" id="IPR008266">
    <property type="entry name" value="Tyr_kinase_AS"/>
</dbReference>
<feature type="domain" description="Protein kinase" evidence="8">
    <location>
        <begin position="43"/>
        <end position="316"/>
    </location>
</feature>
<dbReference type="Proteomes" id="UP000440224">
    <property type="component" value="Unassembled WGS sequence"/>
</dbReference>
<evidence type="ECO:0000256" key="6">
    <source>
        <dbReference type="SAM" id="MobiDB-lite"/>
    </source>
</evidence>
<feature type="region of interest" description="Disordered" evidence="6">
    <location>
        <begin position="365"/>
        <end position="446"/>
    </location>
</feature>
<keyword evidence="10" id="KW-1185">Reference proteome</keyword>
<feature type="compositionally biased region" description="Low complexity" evidence="6">
    <location>
        <begin position="379"/>
        <end position="393"/>
    </location>
</feature>
<reference evidence="9 10" key="1">
    <citation type="submission" date="2019-10" db="EMBL/GenBank/DDBJ databases">
        <title>A soil myxobacterium in the family Polyangiaceae.</title>
        <authorList>
            <person name="Li Y."/>
            <person name="Wang J."/>
        </authorList>
    </citation>
    <scope>NUCLEOTIDE SEQUENCE [LARGE SCALE GENOMIC DNA]</scope>
    <source>
        <strain evidence="9 10">DSM 14734</strain>
    </source>
</reference>
<evidence type="ECO:0000313" key="9">
    <source>
        <dbReference type="EMBL" id="MRG94258.1"/>
    </source>
</evidence>
<evidence type="ECO:0000259" key="8">
    <source>
        <dbReference type="PROSITE" id="PS50011"/>
    </source>
</evidence>
<dbReference type="OrthoDB" id="5512889at2"/>
<dbReference type="Pfam" id="PF00069">
    <property type="entry name" value="Pkinase"/>
    <property type="match status" value="1"/>
</dbReference>
<protein>
    <submittedName>
        <fullName evidence="9">Protein kinase</fullName>
    </submittedName>
</protein>
<dbReference type="EMBL" id="WJIE01000005">
    <property type="protein sequence ID" value="MRG94258.1"/>
    <property type="molecule type" value="Genomic_DNA"/>
</dbReference>
<dbReference type="InterPro" id="IPR000719">
    <property type="entry name" value="Prot_kinase_dom"/>
</dbReference>
<dbReference type="PROSITE" id="PS00109">
    <property type="entry name" value="PROTEIN_KINASE_TYR"/>
    <property type="match status" value="1"/>
</dbReference>
<dbReference type="PANTHER" id="PTHR43289:SF6">
    <property type="entry name" value="SERINE_THREONINE-PROTEIN KINASE NEKL-3"/>
    <property type="match status" value="1"/>
</dbReference>
<proteinExistence type="predicted"/>
<comment type="caution">
    <text evidence="9">The sequence shown here is derived from an EMBL/GenBank/DDBJ whole genome shotgun (WGS) entry which is preliminary data.</text>
</comment>
<name>A0A6N7PQB3_9BACT</name>
<evidence type="ECO:0000313" key="10">
    <source>
        <dbReference type="Proteomes" id="UP000440224"/>
    </source>
</evidence>
<evidence type="ECO:0000256" key="3">
    <source>
        <dbReference type="ARBA" id="ARBA00022777"/>
    </source>
</evidence>
<gene>
    <name evidence="9" type="ORF">GF068_20365</name>
</gene>
<dbReference type="GO" id="GO:0004674">
    <property type="term" value="F:protein serine/threonine kinase activity"/>
    <property type="evidence" value="ECO:0007669"/>
    <property type="project" value="TreeGrafter"/>
</dbReference>
<organism evidence="9 10">
    <name type="scientific">Polyangium spumosum</name>
    <dbReference type="NCBI Taxonomy" id="889282"/>
    <lineage>
        <taxon>Bacteria</taxon>
        <taxon>Pseudomonadati</taxon>
        <taxon>Myxococcota</taxon>
        <taxon>Polyangia</taxon>
        <taxon>Polyangiales</taxon>
        <taxon>Polyangiaceae</taxon>
        <taxon>Polyangium</taxon>
    </lineage>
</organism>
<evidence type="ECO:0000256" key="1">
    <source>
        <dbReference type="ARBA" id="ARBA00022679"/>
    </source>
</evidence>
<evidence type="ECO:0000256" key="2">
    <source>
        <dbReference type="ARBA" id="ARBA00022741"/>
    </source>
</evidence>
<feature type="transmembrane region" description="Helical" evidence="7">
    <location>
        <begin position="450"/>
        <end position="470"/>
    </location>
</feature>
<dbReference type="InterPro" id="IPR011009">
    <property type="entry name" value="Kinase-like_dom_sf"/>
</dbReference>
<dbReference type="PROSITE" id="PS00107">
    <property type="entry name" value="PROTEIN_KINASE_ATP"/>
    <property type="match status" value="1"/>
</dbReference>
<feature type="compositionally biased region" description="Basic and acidic residues" evidence="6">
    <location>
        <begin position="410"/>
        <end position="420"/>
    </location>
</feature>
<keyword evidence="2 5" id="KW-0547">Nucleotide-binding</keyword>
<keyword evidence="4 5" id="KW-0067">ATP-binding</keyword>
<evidence type="ECO:0000256" key="7">
    <source>
        <dbReference type="SAM" id="Phobius"/>
    </source>
</evidence>
<sequence length="476" mass="51746">MGDVPMTAALAEKPTPTPPPSAVPSSRRKQRASRRLPCKLGPYTLFERIGYGGMANVYLARQKTELGAYRLCVIKEVLPELAHDTRMAEMLAEEARITSLFRHTNVALVHDLGRDGDSLYLAMEYVEGYDLRELLRRAAAAKVPFPVAYSLLLVGDVLRGLDYAHRMKDERGAPLGIVHRDVSPSNVLVSFEGTVKLCDFGIARAGAPGGVETALQGKAGYMSPEQARGEALGASSDVFAVGIILWELLAGRRLYKARQGESLLDASRRAEIPELPSRGLPEEQELFGIVRRALAQDKDERYPTAAAMLRDLEVYAAKTRMLASSIQFGAWLTQHFGKEVLSERRARQRAIEAIERGPVAVITPIGKRARPANGNAAKTNTNHTPTPPTQRVVPRPEEKAPAPESGVRQARSEGPAERERRLAKKRRRALKSQGEGKAPMKVAPREASEGGYAGAILLLAAAMVAGLVMLQLTAGG</sequence>
<keyword evidence="1" id="KW-0808">Transferase</keyword>
<accession>A0A6N7PQB3</accession>
<evidence type="ECO:0000256" key="4">
    <source>
        <dbReference type="ARBA" id="ARBA00022840"/>
    </source>
</evidence>
<keyword evidence="3 9" id="KW-0418">Kinase</keyword>
<dbReference type="InterPro" id="IPR017441">
    <property type="entry name" value="Protein_kinase_ATP_BS"/>
</dbReference>
<keyword evidence="7" id="KW-0812">Transmembrane</keyword>
<dbReference type="AlphaFoldDB" id="A0A6N7PQB3"/>
<evidence type="ECO:0000256" key="5">
    <source>
        <dbReference type="PROSITE-ProRule" id="PRU10141"/>
    </source>
</evidence>
<feature type="region of interest" description="Disordered" evidence="6">
    <location>
        <begin position="1"/>
        <end position="33"/>
    </location>
</feature>